<dbReference type="PANTHER" id="PTHR42776">
    <property type="entry name" value="SERINE PEPTIDASE S9 FAMILY MEMBER"/>
    <property type="match status" value="1"/>
</dbReference>
<dbReference type="PANTHER" id="PTHR42776:SF13">
    <property type="entry name" value="DIPEPTIDYL-PEPTIDASE 5"/>
    <property type="match status" value="1"/>
</dbReference>
<sequence>MVATSPSTKPDFTPKDADNIFSTKDLLEVPVSEAGIANSTGDLIFVIVNSYQFDQRKGSKRIYVMPLRKDTYPSFQDIPYIEEGEAFWLDSRTIGHVTTTRDDKKQKLFAVMVQAHQAPTYASIILSSVLVGSFPTDGLMNFKYNLEGKVLVFSTHAWPDMDLTTAKSQDDEYEKRESSAMVHDEPFVRHWDTLIGPKKPTLFSVTLRKDMDRWTLEDNYFAPLKGTGHESPVEPIGGPASFDISATDIIYNAKDPDLPVARHTCRNVYMVPLKGGERPKQLTTGKQGGTNNLAFAPNGKMVVWTELAVDKHESDRAQVIAYDLERNIRMSLTPTWDRSANRIAFSPDENVLYISAGEYARTKIFKLSLPSSLETLDPNTLLEPTPVTQPHYSAINMQPLPNDRLLFTRTAIASPKDVYLLSSISTTPRLERTTYFTEDSLKGKSLEQPDDFWFEGVDGKQVHSFLLPPKGYRELSEEKRKGKKWPVLFLIHGGPHYAWWDEWDTRWNFNVFANQGYFVFAPNPTGSLSFGQEFTERIVENWGTRPFEDLQKGWKAVKKQYTEMDAGNVIAAGYSWGGYAIHWIQGHPEFNFGFKAAICEAGMFDIRYFSLATDELYYLEFELAGSIFTEKGKQMINKFNPANFIDDFFLPELIIHGSKDFRVPETEAISAFNLLQARAIDSRLILFPDANHMVCDPPNLSRWYYEILRWMAKYTSH</sequence>
<dbReference type="FunFam" id="3.40.50.1820:FF:000028">
    <property type="entry name" value="S9 family peptidase"/>
    <property type="match status" value="1"/>
</dbReference>
<dbReference type="SUPFAM" id="SSF53474">
    <property type="entry name" value="alpha/beta-Hydrolases"/>
    <property type="match status" value="1"/>
</dbReference>
<proteinExistence type="inferred from homology"/>
<evidence type="ECO:0000256" key="5">
    <source>
        <dbReference type="ARBA" id="ARBA00032829"/>
    </source>
</evidence>
<dbReference type="Gene3D" id="2.120.10.30">
    <property type="entry name" value="TolB, C-terminal domain"/>
    <property type="match status" value="1"/>
</dbReference>
<keyword evidence="8" id="KW-1185">Reference proteome</keyword>
<dbReference type="Proteomes" id="UP000054279">
    <property type="component" value="Unassembled WGS sequence"/>
</dbReference>
<dbReference type="Gene3D" id="3.40.50.1820">
    <property type="entry name" value="alpha/beta hydrolase"/>
    <property type="match status" value="1"/>
</dbReference>
<reference evidence="7 8" key="1">
    <citation type="submission" date="2014-06" db="EMBL/GenBank/DDBJ databases">
        <title>Evolutionary Origins and Diversification of the Mycorrhizal Mutualists.</title>
        <authorList>
            <consortium name="DOE Joint Genome Institute"/>
            <consortium name="Mycorrhizal Genomics Consortium"/>
            <person name="Kohler A."/>
            <person name="Kuo A."/>
            <person name="Nagy L.G."/>
            <person name="Floudas D."/>
            <person name="Copeland A."/>
            <person name="Barry K.W."/>
            <person name="Cichocki N."/>
            <person name="Veneault-Fourrey C."/>
            <person name="LaButti K."/>
            <person name="Lindquist E.A."/>
            <person name="Lipzen A."/>
            <person name="Lundell T."/>
            <person name="Morin E."/>
            <person name="Murat C."/>
            <person name="Riley R."/>
            <person name="Ohm R."/>
            <person name="Sun H."/>
            <person name="Tunlid A."/>
            <person name="Henrissat B."/>
            <person name="Grigoriev I.V."/>
            <person name="Hibbett D.S."/>
            <person name="Martin F."/>
        </authorList>
    </citation>
    <scope>NUCLEOTIDE SEQUENCE [LARGE SCALE GENOMIC DNA]</scope>
    <source>
        <strain evidence="7 8">SS14</strain>
    </source>
</reference>
<evidence type="ECO:0000256" key="2">
    <source>
        <dbReference type="ARBA" id="ARBA00022670"/>
    </source>
</evidence>
<name>A0A0C9VSA4_SPHS4</name>
<comment type="similarity">
    <text evidence="1">Belongs to the peptidase S9C family.</text>
</comment>
<accession>A0A0C9VSA4</accession>
<dbReference type="InterPro" id="IPR011042">
    <property type="entry name" value="6-blade_b-propeller_TolB-like"/>
</dbReference>
<protein>
    <recommendedName>
        <fullName evidence="5">Dipeptidyl-peptidase V</fullName>
    </recommendedName>
</protein>
<dbReference type="Pfam" id="PF00326">
    <property type="entry name" value="Peptidase_S9"/>
    <property type="match status" value="1"/>
</dbReference>
<dbReference type="HOGENOM" id="CLU_008615_0_1_1"/>
<evidence type="ECO:0000313" key="7">
    <source>
        <dbReference type="EMBL" id="KIJ45357.1"/>
    </source>
</evidence>
<dbReference type="OrthoDB" id="416344at2759"/>
<keyword evidence="4" id="KW-0378">Hydrolase</keyword>
<gene>
    <name evidence="7" type="ORF">M422DRAFT_227533</name>
</gene>
<keyword evidence="2" id="KW-0645">Protease</keyword>
<evidence type="ECO:0000256" key="4">
    <source>
        <dbReference type="ARBA" id="ARBA00022801"/>
    </source>
</evidence>
<organism evidence="7 8">
    <name type="scientific">Sphaerobolus stellatus (strain SS14)</name>
    <dbReference type="NCBI Taxonomy" id="990650"/>
    <lineage>
        <taxon>Eukaryota</taxon>
        <taxon>Fungi</taxon>
        <taxon>Dikarya</taxon>
        <taxon>Basidiomycota</taxon>
        <taxon>Agaricomycotina</taxon>
        <taxon>Agaricomycetes</taxon>
        <taxon>Phallomycetidae</taxon>
        <taxon>Geastrales</taxon>
        <taxon>Sphaerobolaceae</taxon>
        <taxon>Sphaerobolus</taxon>
    </lineage>
</organism>
<evidence type="ECO:0000259" key="6">
    <source>
        <dbReference type="Pfam" id="PF00326"/>
    </source>
</evidence>
<keyword evidence="3" id="KW-0732">Signal</keyword>
<dbReference type="GO" id="GO:0006508">
    <property type="term" value="P:proteolysis"/>
    <property type="evidence" value="ECO:0007669"/>
    <property type="project" value="UniProtKB-KW"/>
</dbReference>
<dbReference type="AlphaFoldDB" id="A0A0C9VSA4"/>
<evidence type="ECO:0000313" key="8">
    <source>
        <dbReference type="Proteomes" id="UP000054279"/>
    </source>
</evidence>
<dbReference type="SUPFAM" id="SSF82171">
    <property type="entry name" value="DPP6 N-terminal domain-like"/>
    <property type="match status" value="1"/>
</dbReference>
<dbReference type="GO" id="GO:0004252">
    <property type="term" value="F:serine-type endopeptidase activity"/>
    <property type="evidence" value="ECO:0007669"/>
    <property type="project" value="TreeGrafter"/>
</dbReference>
<dbReference type="EMBL" id="KN837112">
    <property type="protein sequence ID" value="KIJ45357.1"/>
    <property type="molecule type" value="Genomic_DNA"/>
</dbReference>
<dbReference type="InterPro" id="IPR001375">
    <property type="entry name" value="Peptidase_S9_cat"/>
</dbReference>
<evidence type="ECO:0000256" key="3">
    <source>
        <dbReference type="ARBA" id="ARBA00022729"/>
    </source>
</evidence>
<evidence type="ECO:0000256" key="1">
    <source>
        <dbReference type="ARBA" id="ARBA00010040"/>
    </source>
</evidence>
<dbReference type="InterPro" id="IPR029058">
    <property type="entry name" value="AB_hydrolase_fold"/>
</dbReference>
<feature type="domain" description="Peptidase S9 prolyl oligopeptidase catalytic" evidence="6">
    <location>
        <begin position="503"/>
        <end position="715"/>
    </location>
</feature>